<accession>A0AAT9JU33</accession>
<dbReference type="AlphaFoldDB" id="A0AAT9JU33"/>
<protein>
    <submittedName>
        <fullName evidence="3">Uncharacterized protein</fullName>
    </submittedName>
</protein>
<evidence type="ECO:0000256" key="2">
    <source>
        <dbReference type="SAM" id="SignalP"/>
    </source>
</evidence>
<gene>
    <name evidence="3" type="ORF">EKO22_02190</name>
</gene>
<reference evidence="3" key="1">
    <citation type="submission" date="2024-01" db="EMBL/GenBank/DDBJ databases">
        <title>Synechococcus elongatus PCC 11802, a close yet different native of Synechococcus elongatus PCC 11801.</title>
        <authorList>
            <person name="Jaiswal D."/>
            <person name="Sengupta A."/>
            <person name="Sengupta S."/>
            <person name="Pakrasi H.B."/>
            <person name="Wangikar P."/>
        </authorList>
    </citation>
    <scope>NUCLEOTIDE SEQUENCE</scope>
    <source>
        <strain evidence="3">PCC 11802</strain>
    </source>
</reference>
<feature type="region of interest" description="Disordered" evidence="1">
    <location>
        <begin position="105"/>
        <end position="128"/>
    </location>
</feature>
<name>A0AAT9JU33_SYNEL</name>
<organism evidence="3">
    <name type="scientific">Synechococcus elongatus PCC 11802</name>
    <dbReference type="NCBI Taxonomy" id="2283154"/>
    <lineage>
        <taxon>Bacteria</taxon>
        <taxon>Bacillati</taxon>
        <taxon>Cyanobacteriota</taxon>
        <taxon>Cyanophyceae</taxon>
        <taxon>Synechococcales</taxon>
        <taxon>Synechococcaceae</taxon>
        <taxon>Synechococcus</taxon>
    </lineage>
</organism>
<feature type="signal peptide" evidence="2">
    <location>
        <begin position="1"/>
        <end position="20"/>
    </location>
</feature>
<evidence type="ECO:0000256" key="1">
    <source>
        <dbReference type="SAM" id="MobiDB-lite"/>
    </source>
</evidence>
<dbReference type="EMBL" id="CP034671">
    <property type="protein sequence ID" value="QFZ91354.2"/>
    <property type="molecule type" value="Genomic_DNA"/>
</dbReference>
<feature type="chain" id="PRO_5043423021" evidence="2">
    <location>
        <begin position="21"/>
        <end position="128"/>
    </location>
</feature>
<evidence type="ECO:0000313" key="3">
    <source>
        <dbReference type="EMBL" id="QFZ91354.2"/>
    </source>
</evidence>
<proteinExistence type="predicted"/>
<dbReference type="RefSeq" id="WP_228383008.1">
    <property type="nucleotide sequence ID" value="NZ_CP034671.2"/>
</dbReference>
<sequence>MLANWFLPVSLLLSTSLTHAGAIAQNAVSYTIPLGKTITATPSQLTIQYRSLVADSRCPTGARCVWQGDAQVVLAIAGQDYTFHTTLDPQSHVIGRYRVRLTQVEPHPSIKPQPTSKPASVTVAIEPQ</sequence>
<keyword evidence="2" id="KW-0732">Signal</keyword>